<evidence type="ECO:0000256" key="1">
    <source>
        <dbReference type="ARBA" id="ARBA00001974"/>
    </source>
</evidence>
<evidence type="ECO:0000256" key="6">
    <source>
        <dbReference type="RuleBase" id="RU366069"/>
    </source>
</evidence>
<feature type="domain" description="FixC-like C-terminal" evidence="8">
    <location>
        <begin position="381"/>
        <end position="440"/>
    </location>
</feature>
<protein>
    <recommendedName>
        <fullName evidence="6">Protein FixC</fullName>
    </recommendedName>
</protein>
<accession>A0ABX1TJ50</accession>
<keyword evidence="5 6" id="KW-0560">Oxidoreductase</keyword>
<dbReference type="EMBL" id="SPMZ01000014">
    <property type="protein sequence ID" value="NMQ18604.1"/>
    <property type="molecule type" value="Genomic_DNA"/>
</dbReference>
<dbReference type="PANTHER" id="PTHR43624:SF2">
    <property type="entry name" value="ELECTRON TRANSFER FLAVOPROTEIN-QUINONE OXIDOREDUCTASE YDIS-RELATED"/>
    <property type="match status" value="1"/>
</dbReference>
<proteinExistence type="inferred from homology"/>
<evidence type="ECO:0000256" key="5">
    <source>
        <dbReference type="ARBA" id="ARBA00023002"/>
    </source>
</evidence>
<dbReference type="InterPro" id="IPR059103">
    <property type="entry name" value="FixC-like_C"/>
</dbReference>
<keyword evidence="3 6" id="KW-0285">Flavoprotein</keyword>
<dbReference type="Gene3D" id="3.50.50.60">
    <property type="entry name" value="FAD/NAD(P)-binding domain"/>
    <property type="match status" value="1"/>
</dbReference>
<keyword evidence="10" id="KW-1185">Reference proteome</keyword>
<dbReference type="Pfam" id="PF12831">
    <property type="entry name" value="FAD_oxidored"/>
    <property type="match status" value="1"/>
</dbReference>
<evidence type="ECO:0000256" key="2">
    <source>
        <dbReference type="ARBA" id="ARBA00006796"/>
    </source>
</evidence>
<comment type="similarity">
    <text evidence="2 6">Belongs to the ETF-QO/FixC family.</text>
</comment>
<evidence type="ECO:0000259" key="7">
    <source>
        <dbReference type="Pfam" id="PF21162"/>
    </source>
</evidence>
<evidence type="ECO:0000313" key="10">
    <source>
        <dbReference type="Proteomes" id="UP000760480"/>
    </source>
</evidence>
<comment type="caution">
    <text evidence="9">The sequence shown here is derived from an EMBL/GenBank/DDBJ whole genome shotgun (WGS) entry which is preliminary data.</text>
</comment>
<gene>
    <name evidence="9" type="ORF">E4P82_04945</name>
</gene>
<evidence type="ECO:0000256" key="3">
    <source>
        <dbReference type="ARBA" id="ARBA00022630"/>
    </source>
</evidence>
<dbReference type="RefSeq" id="WP_169247861.1">
    <property type="nucleotide sequence ID" value="NZ_SPMZ01000014.1"/>
</dbReference>
<dbReference type="InterPro" id="IPR036188">
    <property type="entry name" value="FAD/NAD-bd_sf"/>
</dbReference>
<dbReference type="Pfam" id="PF26311">
    <property type="entry name" value="ETF-QO_FixC_C"/>
    <property type="match status" value="1"/>
</dbReference>
<evidence type="ECO:0000313" key="9">
    <source>
        <dbReference type="EMBL" id="NMQ18604.1"/>
    </source>
</evidence>
<sequence length="442" mass="48396">MTTHPANQQFDVIVVGAGPAGSAAALLVARAGLKVLLLERGEYPGAKNVSGAVFYGSAILNELIPNWWEQAPVERPVCRRDIAFMSPTTAVALDFRCAGAGFATAPYNGFTVLRPKFDRWLAAQAEAAGAFVLTSAVVDDVLRENGRIVGVRVRREQGEIYGKVVIACDGVNSFLAKKAGLQREFHPHELSLGVKEVLGLDPAIIQDRFHLTDNDGIAYEYLGAITEDVHGGAFLYTNRDSLSLGVIGQVSSLVERRKRPYELLERFKAHPAVAPLVRGGKLREYSAHLIPESGWAMKPKLYTDGMLVAGDAAGFCLAAGLYLEGMNYAMQSGLAAAETAILACQKGNFSARTLSVYQKNLKQRHVSTDFRAYRHAPSFVNGPRLQNLYPEMVAQGMEQIFRVDGAPKRKILPLAYRMVRQSSIKPGQLLRDVYQVARAYLW</sequence>
<dbReference type="Pfam" id="PF21162">
    <property type="entry name" value="ETFQO_UQ-bd"/>
    <property type="match status" value="1"/>
</dbReference>
<evidence type="ECO:0000256" key="4">
    <source>
        <dbReference type="ARBA" id="ARBA00022827"/>
    </source>
</evidence>
<comment type="cofactor">
    <cofactor evidence="1 6">
        <name>FAD</name>
        <dbReference type="ChEBI" id="CHEBI:57692"/>
    </cofactor>
</comment>
<feature type="domain" description="ETF-QO/FixC ubiquinone-binding" evidence="7">
    <location>
        <begin position="192"/>
        <end position="289"/>
    </location>
</feature>
<dbReference type="Proteomes" id="UP000760480">
    <property type="component" value="Unassembled WGS sequence"/>
</dbReference>
<dbReference type="InterPro" id="IPR039651">
    <property type="entry name" value="FixC-like"/>
</dbReference>
<organism evidence="9 10">
    <name type="scientific">Candidatus Competibacter phosphatis</name>
    <dbReference type="NCBI Taxonomy" id="221280"/>
    <lineage>
        <taxon>Bacteria</taxon>
        <taxon>Pseudomonadati</taxon>
        <taxon>Pseudomonadota</taxon>
        <taxon>Gammaproteobacteria</taxon>
        <taxon>Candidatus Competibacteraceae</taxon>
        <taxon>Candidatus Competibacter</taxon>
    </lineage>
</organism>
<dbReference type="PRINTS" id="PR00420">
    <property type="entry name" value="RNGMNOXGNASE"/>
</dbReference>
<evidence type="ECO:0000259" key="8">
    <source>
        <dbReference type="Pfam" id="PF26311"/>
    </source>
</evidence>
<name>A0ABX1TJ50_9GAMM</name>
<comment type="function">
    <text evidence="6">Part of an electron transfer system.</text>
</comment>
<dbReference type="PANTHER" id="PTHR43624">
    <property type="entry name" value="ELECTRON TRANSFER FLAVOPROTEIN-QUINONE OXIDOREDUCTASE YDIS-RELATED"/>
    <property type="match status" value="1"/>
</dbReference>
<keyword evidence="4 6" id="KW-0274">FAD</keyword>
<dbReference type="InterPro" id="IPR049398">
    <property type="entry name" value="ETF-QO/FixC_UQ-bd"/>
</dbReference>
<dbReference type="SUPFAM" id="SSF54373">
    <property type="entry name" value="FAD-linked reductases, C-terminal domain"/>
    <property type="match status" value="1"/>
</dbReference>
<dbReference type="SUPFAM" id="SSF51905">
    <property type="entry name" value="FAD/NAD(P)-binding domain"/>
    <property type="match status" value="1"/>
</dbReference>
<reference evidence="9 10" key="1">
    <citation type="submission" date="2019-03" db="EMBL/GenBank/DDBJ databases">
        <title>Metabolic reconstructions from genomes of highly enriched 'Candidatus Accumulibacter' and 'Candidatus Competibacter' bioreactor populations.</title>
        <authorList>
            <person name="Annavajhala M.K."/>
            <person name="Welles L."/>
            <person name="Abbas B."/>
            <person name="Sorokin D."/>
            <person name="Park H."/>
            <person name="Van Loosdrecht M."/>
            <person name="Chandran K."/>
        </authorList>
    </citation>
    <scope>NUCLEOTIDE SEQUENCE [LARGE SCALE GENOMIC DNA]</scope>
    <source>
        <strain evidence="9 10">SBR_G</strain>
    </source>
</reference>